<protein>
    <submittedName>
        <fullName evidence="2">Uncharacterized protein</fullName>
    </submittedName>
</protein>
<gene>
    <name evidence="2" type="ORF">BpHYR1_044074</name>
</gene>
<organism evidence="2 3">
    <name type="scientific">Brachionus plicatilis</name>
    <name type="common">Marine rotifer</name>
    <name type="synonym">Brachionus muelleri</name>
    <dbReference type="NCBI Taxonomy" id="10195"/>
    <lineage>
        <taxon>Eukaryota</taxon>
        <taxon>Metazoa</taxon>
        <taxon>Spiralia</taxon>
        <taxon>Gnathifera</taxon>
        <taxon>Rotifera</taxon>
        <taxon>Eurotatoria</taxon>
        <taxon>Monogononta</taxon>
        <taxon>Pseudotrocha</taxon>
        <taxon>Ploima</taxon>
        <taxon>Brachionidae</taxon>
        <taxon>Brachionus</taxon>
    </lineage>
</organism>
<proteinExistence type="predicted"/>
<keyword evidence="3" id="KW-1185">Reference proteome</keyword>
<dbReference type="Proteomes" id="UP000276133">
    <property type="component" value="Unassembled WGS sequence"/>
</dbReference>
<feature type="transmembrane region" description="Helical" evidence="1">
    <location>
        <begin position="38"/>
        <end position="55"/>
    </location>
</feature>
<keyword evidence="1" id="KW-0812">Transmembrane</keyword>
<comment type="caution">
    <text evidence="2">The sequence shown here is derived from an EMBL/GenBank/DDBJ whole genome shotgun (WGS) entry which is preliminary data.</text>
</comment>
<evidence type="ECO:0000313" key="2">
    <source>
        <dbReference type="EMBL" id="RMZ98106.1"/>
    </source>
</evidence>
<name>A0A3M7PG59_BRAPC</name>
<evidence type="ECO:0000313" key="3">
    <source>
        <dbReference type="Proteomes" id="UP000276133"/>
    </source>
</evidence>
<keyword evidence="1" id="KW-0472">Membrane</keyword>
<accession>A0A3M7PG59</accession>
<dbReference type="EMBL" id="REGN01010983">
    <property type="protein sequence ID" value="RMZ98106.1"/>
    <property type="molecule type" value="Genomic_DNA"/>
</dbReference>
<reference evidence="2 3" key="1">
    <citation type="journal article" date="2018" name="Sci. Rep.">
        <title>Genomic signatures of local adaptation to the degree of environmental predictability in rotifers.</title>
        <authorList>
            <person name="Franch-Gras L."/>
            <person name="Hahn C."/>
            <person name="Garcia-Roger E.M."/>
            <person name="Carmona M.J."/>
            <person name="Serra M."/>
            <person name="Gomez A."/>
        </authorList>
    </citation>
    <scope>NUCLEOTIDE SEQUENCE [LARGE SCALE GENOMIC DNA]</scope>
    <source>
        <strain evidence="2">HYR1</strain>
    </source>
</reference>
<evidence type="ECO:0000256" key="1">
    <source>
        <dbReference type="SAM" id="Phobius"/>
    </source>
</evidence>
<keyword evidence="1" id="KW-1133">Transmembrane helix</keyword>
<dbReference type="AlphaFoldDB" id="A0A3M7PG59"/>
<sequence length="99" mass="11892">MNKNNAKNDYRKIFYIHSFEKSYLNCDSKEWRLKLLENWLFLALLFLPVFQKLFGKNPSVKSSQYTENIAIIWHQIIFGIMNFNARALIPVVQNIFYKL</sequence>